<dbReference type="EMBL" id="QKKF02030011">
    <property type="protein sequence ID" value="RZF34886.1"/>
    <property type="molecule type" value="Genomic_DNA"/>
</dbReference>
<keyword evidence="1" id="KW-0413">Isomerase</keyword>
<dbReference type="PROSITE" id="PS51168">
    <property type="entry name" value="CHORISMATE_MUT_2"/>
    <property type="match status" value="1"/>
</dbReference>
<evidence type="ECO:0000256" key="2">
    <source>
        <dbReference type="SAM" id="SignalP"/>
    </source>
</evidence>
<dbReference type="AlphaFoldDB" id="A0A482WNM6"/>
<dbReference type="SMR" id="A0A482WNM6"/>
<name>A0A482WNM6_LAOST</name>
<dbReference type="InterPro" id="IPR036979">
    <property type="entry name" value="CM_dom_sf"/>
</dbReference>
<sequence>MIISSHYLTHKSMFSLILSLTFVSTIITVSCTQCPVQNAQKNEEVLEKLITLVGRRVSLGKDVAIYKWKKGEPILDAAREKAVIESVSKQFSDLGKAFTDNDKQFFVNIMEATKVVEYAFVLKWPAKDPGHKIRSKQVNLSDVRTSINALQPDIIKYYLELSTFIQSDSCQEQLATSILKLTGDSMKKFLLNTAVRRAFGDFCKKLKVHNE</sequence>
<feature type="chain" id="PRO_5019773382" description="Chorismate mutase domain-containing protein" evidence="2">
    <location>
        <begin position="32"/>
        <end position="211"/>
    </location>
</feature>
<accession>A0A482WNM6</accession>
<dbReference type="Gene3D" id="1.20.59.10">
    <property type="entry name" value="Chorismate mutase"/>
    <property type="match status" value="1"/>
</dbReference>
<dbReference type="GO" id="GO:0046417">
    <property type="term" value="P:chorismate metabolic process"/>
    <property type="evidence" value="ECO:0007669"/>
    <property type="project" value="InterPro"/>
</dbReference>
<reference evidence="4 5" key="1">
    <citation type="journal article" date="2017" name="Gigascience">
        <title>Genome sequence of the small brown planthopper, Laodelphax striatellus.</title>
        <authorList>
            <person name="Zhu J."/>
            <person name="Jiang F."/>
            <person name="Wang X."/>
            <person name="Yang P."/>
            <person name="Bao Y."/>
            <person name="Zhao W."/>
            <person name="Wang W."/>
            <person name="Lu H."/>
            <person name="Wang Q."/>
            <person name="Cui N."/>
            <person name="Li J."/>
            <person name="Chen X."/>
            <person name="Luo L."/>
            <person name="Yu J."/>
            <person name="Kang L."/>
            <person name="Cui F."/>
        </authorList>
    </citation>
    <scope>NUCLEOTIDE SEQUENCE [LARGE SCALE GENOMIC DNA]</scope>
    <source>
        <strain evidence="4">Lst14</strain>
    </source>
</reference>
<dbReference type="GO" id="GO:0009697">
    <property type="term" value="P:salicylic acid biosynthetic process"/>
    <property type="evidence" value="ECO:0007669"/>
    <property type="project" value="TreeGrafter"/>
</dbReference>
<feature type="signal peptide" evidence="2">
    <location>
        <begin position="1"/>
        <end position="31"/>
    </location>
</feature>
<evidence type="ECO:0000313" key="5">
    <source>
        <dbReference type="Proteomes" id="UP000291343"/>
    </source>
</evidence>
<dbReference type="GO" id="GO:0004106">
    <property type="term" value="F:chorismate mutase activity"/>
    <property type="evidence" value="ECO:0007669"/>
    <property type="project" value="InterPro"/>
</dbReference>
<dbReference type="InterPro" id="IPR051331">
    <property type="entry name" value="Chorismate_mutase-related"/>
</dbReference>
<keyword evidence="2" id="KW-0732">Signal</keyword>
<dbReference type="InParanoid" id="A0A482WNM6"/>
<proteinExistence type="predicted"/>
<comment type="caution">
    <text evidence="4">The sequence shown here is derived from an EMBL/GenBank/DDBJ whole genome shotgun (WGS) entry which is preliminary data.</text>
</comment>
<dbReference type="Pfam" id="PF01817">
    <property type="entry name" value="CM_2"/>
    <property type="match status" value="1"/>
</dbReference>
<dbReference type="SUPFAM" id="SSF48600">
    <property type="entry name" value="Chorismate mutase II"/>
    <property type="match status" value="1"/>
</dbReference>
<dbReference type="PANTHER" id="PTHR38041:SF2">
    <property type="entry name" value="SECRETED CHORISMATE MUTASE"/>
    <property type="match status" value="1"/>
</dbReference>
<feature type="domain" description="Chorismate mutase" evidence="3">
    <location>
        <begin position="23"/>
        <end position="121"/>
    </location>
</feature>
<organism evidence="4 5">
    <name type="scientific">Laodelphax striatellus</name>
    <name type="common">Small brown planthopper</name>
    <name type="synonym">Delphax striatella</name>
    <dbReference type="NCBI Taxonomy" id="195883"/>
    <lineage>
        <taxon>Eukaryota</taxon>
        <taxon>Metazoa</taxon>
        <taxon>Ecdysozoa</taxon>
        <taxon>Arthropoda</taxon>
        <taxon>Hexapoda</taxon>
        <taxon>Insecta</taxon>
        <taxon>Pterygota</taxon>
        <taxon>Neoptera</taxon>
        <taxon>Paraneoptera</taxon>
        <taxon>Hemiptera</taxon>
        <taxon>Auchenorrhyncha</taxon>
        <taxon>Fulgoroidea</taxon>
        <taxon>Delphacidae</taxon>
        <taxon>Criomorphinae</taxon>
        <taxon>Laodelphax</taxon>
    </lineage>
</organism>
<dbReference type="InterPro" id="IPR002701">
    <property type="entry name" value="CM_II_prokaryot"/>
</dbReference>
<keyword evidence="5" id="KW-1185">Reference proteome</keyword>
<gene>
    <name evidence="4" type="ORF">LSTR_LSTR012883</name>
</gene>
<protein>
    <recommendedName>
        <fullName evidence="3">Chorismate mutase domain-containing protein</fullName>
    </recommendedName>
</protein>
<evidence type="ECO:0000256" key="1">
    <source>
        <dbReference type="ARBA" id="ARBA00023235"/>
    </source>
</evidence>
<evidence type="ECO:0000313" key="4">
    <source>
        <dbReference type="EMBL" id="RZF34886.1"/>
    </source>
</evidence>
<dbReference type="PANTHER" id="PTHR38041">
    <property type="entry name" value="CHORISMATE MUTASE"/>
    <property type="match status" value="1"/>
</dbReference>
<evidence type="ECO:0000259" key="3">
    <source>
        <dbReference type="PROSITE" id="PS51168"/>
    </source>
</evidence>
<dbReference type="Proteomes" id="UP000291343">
    <property type="component" value="Unassembled WGS sequence"/>
</dbReference>
<dbReference type="InterPro" id="IPR036263">
    <property type="entry name" value="Chorismate_II_sf"/>
</dbReference>
<dbReference type="SMART" id="SM00830">
    <property type="entry name" value="CM_2"/>
    <property type="match status" value="1"/>
</dbReference>